<keyword evidence="1" id="KW-0813">Transport</keyword>
<keyword evidence="5" id="KW-0630">Potassium</keyword>
<dbReference type="GO" id="GO:0005886">
    <property type="term" value="C:plasma membrane"/>
    <property type="evidence" value="ECO:0007669"/>
    <property type="project" value="TreeGrafter"/>
</dbReference>
<keyword evidence="2" id="KW-1003">Cell membrane</keyword>
<keyword evidence="8 9" id="KW-0472">Membrane</keyword>
<keyword evidence="3" id="KW-0633">Potassium transport</keyword>
<dbReference type="GO" id="GO:0008556">
    <property type="term" value="F:P-type potassium transmembrane transporter activity"/>
    <property type="evidence" value="ECO:0007669"/>
    <property type="project" value="InterPro"/>
</dbReference>
<evidence type="ECO:0000256" key="8">
    <source>
        <dbReference type="ARBA" id="ARBA00023136"/>
    </source>
</evidence>
<name>A0A377V1I0_KLEPN</name>
<evidence type="ECO:0000256" key="6">
    <source>
        <dbReference type="ARBA" id="ARBA00022989"/>
    </source>
</evidence>
<dbReference type="PANTHER" id="PTHR30607:SF2">
    <property type="entry name" value="POTASSIUM-TRANSPORTING ATPASE POTASSIUM-BINDING SUBUNIT"/>
    <property type="match status" value="1"/>
</dbReference>
<dbReference type="InterPro" id="IPR004623">
    <property type="entry name" value="KdpA"/>
</dbReference>
<dbReference type="Pfam" id="PF03814">
    <property type="entry name" value="KdpA"/>
    <property type="match status" value="1"/>
</dbReference>
<evidence type="ECO:0000313" key="10">
    <source>
        <dbReference type="EMBL" id="STT02222.1"/>
    </source>
</evidence>
<evidence type="ECO:0000313" key="11">
    <source>
        <dbReference type="Proteomes" id="UP000255518"/>
    </source>
</evidence>
<keyword evidence="4 9" id="KW-0812">Transmembrane</keyword>
<accession>A0A377V1I0</accession>
<sequence>MAAQGFLLLASYLLVLLVLARPMGMCLARMVNDIPLPGLAGVERVLWRVAGIRAEEMGWLQYLLALLLFNALGGLALFALLMLQGRAAV</sequence>
<evidence type="ECO:0000256" key="7">
    <source>
        <dbReference type="ARBA" id="ARBA00023065"/>
    </source>
</evidence>
<dbReference type="AlphaFoldDB" id="A0A377V1I0"/>
<keyword evidence="6 9" id="KW-1133">Transmembrane helix</keyword>
<dbReference type="PANTHER" id="PTHR30607">
    <property type="entry name" value="POTASSIUM-TRANSPORTING ATPASE A CHAIN"/>
    <property type="match status" value="1"/>
</dbReference>
<gene>
    <name evidence="10" type="primary">kdpA_4</name>
    <name evidence="10" type="ORF">NCTC13443_02565</name>
</gene>
<feature type="transmembrane region" description="Helical" evidence="9">
    <location>
        <begin position="59"/>
        <end position="83"/>
    </location>
</feature>
<evidence type="ECO:0000256" key="4">
    <source>
        <dbReference type="ARBA" id="ARBA00022692"/>
    </source>
</evidence>
<proteinExistence type="predicted"/>
<dbReference type="Proteomes" id="UP000255518">
    <property type="component" value="Unassembled WGS sequence"/>
</dbReference>
<evidence type="ECO:0000256" key="5">
    <source>
        <dbReference type="ARBA" id="ARBA00022958"/>
    </source>
</evidence>
<evidence type="ECO:0000256" key="2">
    <source>
        <dbReference type="ARBA" id="ARBA00022475"/>
    </source>
</evidence>
<reference evidence="10 11" key="1">
    <citation type="submission" date="2018-06" db="EMBL/GenBank/DDBJ databases">
        <authorList>
            <consortium name="Pathogen Informatics"/>
            <person name="Doyle S."/>
        </authorList>
    </citation>
    <scope>NUCLEOTIDE SEQUENCE [LARGE SCALE GENOMIC DNA]</scope>
    <source>
        <strain evidence="10 11">NCTC13443</strain>
    </source>
</reference>
<evidence type="ECO:0000256" key="9">
    <source>
        <dbReference type="SAM" id="Phobius"/>
    </source>
</evidence>
<dbReference type="EMBL" id="UGKT01000001">
    <property type="protein sequence ID" value="STT02222.1"/>
    <property type="molecule type" value="Genomic_DNA"/>
</dbReference>
<evidence type="ECO:0000256" key="3">
    <source>
        <dbReference type="ARBA" id="ARBA00022538"/>
    </source>
</evidence>
<protein>
    <submittedName>
        <fullName evidence="10">Potassium-transporting ATPase subunit A</fullName>
    </submittedName>
</protein>
<evidence type="ECO:0000256" key="1">
    <source>
        <dbReference type="ARBA" id="ARBA00022448"/>
    </source>
</evidence>
<keyword evidence="7" id="KW-0406">Ion transport</keyword>
<organism evidence="10 11">
    <name type="scientific">Klebsiella pneumoniae</name>
    <dbReference type="NCBI Taxonomy" id="573"/>
    <lineage>
        <taxon>Bacteria</taxon>
        <taxon>Pseudomonadati</taxon>
        <taxon>Pseudomonadota</taxon>
        <taxon>Gammaproteobacteria</taxon>
        <taxon>Enterobacterales</taxon>
        <taxon>Enterobacteriaceae</taxon>
        <taxon>Klebsiella/Raoultella group</taxon>
        <taxon>Klebsiella</taxon>
        <taxon>Klebsiella pneumoniae complex</taxon>
    </lineage>
</organism>